<dbReference type="Gene3D" id="3.40.630.30">
    <property type="match status" value="1"/>
</dbReference>
<proteinExistence type="predicted"/>
<dbReference type="GO" id="GO:0016740">
    <property type="term" value="F:transferase activity"/>
    <property type="evidence" value="ECO:0007669"/>
    <property type="project" value="UniProtKB-KW"/>
</dbReference>
<keyword evidence="2" id="KW-0808">Transferase</keyword>
<organism evidence="2 3">
    <name type="scientific">Halobacillus naozhouensis</name>
    <dbReference type="NCBI Taxonomy" id="554880"/>
    <lineage>
        <taxon>Bacteria</taxon>
        <taxon>Bacillati</taxon>
        <taxon>Bacillota</taxon>
        <taxon>Bacilli</taxon>
        <taxon>Bacillales</taxon>
        <taxon>Bacillaceae</taxon>
        <taxon>Halobacillus</taxon>
    </lineage>
</organism>
<evidence type="ECO:0000259" key="1">
    <source>
        <dbReference type="PROSITE" id="PS51186"/>
    </source>
</evidence>
<protein>
    <submittedName>
        <fullName evidence="2">GNAT family protein</fullName>
        <ecNumber evidence="2">2.-.-.-</ecNumber>
    </submittedName>
</protein>
<dbReference type="EMBL" id="CP121671">
    <property type="protein sequence ID" value="WFT74524.1"/>
    <property type="molecule type" value="Genomic_DNA"/>
</dbReference>
<dbReference type="PANTHER" id="PTHR43415:SF3">
    <property type="entry name" value="GNAT-FAMILY ACETYLTRANSFERASE"/>
    <property type="match status" value="1"/>
</dbReference>
<dbReference type="Proteomes" id="UP001221597">
    <property type="component" value="Chromosome"/>
</dbReference>
<keyword evidence="3" id="KW-1185">Reference proteome</keyword>
<dbReference type="SUPFAM" id="SSF55729">
    <property type="entry name" value="Acyl-CoA N-acyltransferases (Nat)"/>
    <property type="match status" value="1"/>
</dbReference>
<feature type="domain" description="N-acetyltransferase" evidence="1">
    <location>
        <begin position="3"/>
        <end position="150"/>
    </location>
</feature>
<dbReference type="PANTHER" id="PTHR43415">
    <property type="entry name" value="SPERMIDINE N(1)-ACETYLTRANSFERASE"/>
    <property type="match status" value="1"/>
</dbReference>
<dbReference type="InterPro" id="IPR000182">
    <property type="entry name" value="GNAT_dom"/>
</dbReference>
<dbReference type="InterPro" id="IPR016181">
    <property type="entry name" value="Acyl_CoA_acyltransferase"/>
</dbReference>
<dbReference type="RefSeq" id="WP_283076520.1">
    <property type="nucleotide sequence ID" value="NZ_CP121671.1"/>
</dbReference>
<gene>
    <name evidence="2" type="ORF">P9989_19570</name>
</gene>
<dbReference type="EC" id="2.-.-.-" evidence="2"/>
<accession>A0ABY8IYZ8</accession>
<dbReference type="PROSITE" id="PS51186">
    <property type="entry name" value="GNAT"/>
    <property type="match status" value="1"/>
</dbReference>
<evidence type="ECO:0000313" key="2">
    <source>
        <dbReference type="EMBL" id="WFT74524.1"/>
    </source>
</evidence>
<evidence type="ECO:0000313" key="3">
    <source>
        <dbReference type="Proteomes" id="UP001221597"/>
    </source>
</evidence>
<reference evidence="2 3" key="1">
    <citation type="submission" date="2023-04" db="EMBL/GenBank/DDBJ databases">
        <title>Genome sequence of Halobacillus naozhouensis KACC 21980.</title>
        <authorList>
            <person name="Kim S."/>
            <person name="Heo J."/>
            <person name="Kwon S.-W."/>
        </authorList>
    </citation>
    <scope>NUCLEOTIDE SEQUENCE [LARGE SCALE GENOMIC DNA]</scope>
    <source>
        <strain evidence="2 3">KCTC 13234</strain>
    </source>
</reference>
<dbReference type="Pfam" id="PF00583">
    <property type="entry name" value="Acetyltransf_1"/>
    <property type="match status" value="1"/>
</dbReference>
<name>A0ABY8IYZ8_9BACI</name>
<sequence>MVIQFQPITQAEAEIIAEWQYPGEYSFYDMKADQEDYEEFIDPDQRSKHTQSVWRHGELIGFFTSDPVDAQTINIGLGMHPDLTGKGEGQLFLQEGLQFIFENYAPSKVTLAVAVFNKRAIKVYERAGFVVVKTFQQPTNGGIYEFVKMENRDEGQVATFP</sequence>